<dbReference type="EMBL" id="BPOP01000022">
    <property type="protein sequence ID" value="GJB92304.1"/>
    <property type="molecule type" value="Genomic_DNA"/>
</dbReference>
<reference evidence="1 2" key="1">
    <citation type="submission" date="2021-07" db="EMBL/GenBank/DDBJ databases">
        <title>Draft genome sequence of carbapenem-resistant Aeromonas spp. in Japan.</title>
        <authorList>
            <person name="Maehana S."/>
            <person name="Suzuki M."/>
            <person name="Kitasato H."/>
        </authorList>
    </citation>
    <scope>NUCLEOTIDE SEQUENCE [LARGE SCALE GENOMIC DNA]</scope>
    <source>
        <strain evidence="1 2">KAM382</strain>
    </source>
</reference>
<gene>
    <name evidence="1" type="ORF">KAM382_23650</name>
</gene>
<dbReference type="Proteomes" id="UP000737420">
    <property type="component" value="Unassembled WGS sequence"/>
</dbReference>
<proteinExistence type="predicted"/>
<evidence type="ECO:0000313" key="1">
    <source>
        <dbReference type="EMBL" id="GJB92304.1"/>
    </source>
</evidence>
<dbReference type="RefSeq" id="WP_190284498.1">
    <property type="nucleotide sequence ID" value="NZ_AP024404.1"/>
</dbReference>
<accession>A0ABD0B890</accession>
<dbReference type="AlphaFoldDB" id="A0ABD0B890"/>
<protein>
    <submittedName>
        <fullName evidence="1">Uncharacterized protein</fullName>
    </submittedName>
</protein>
<organism evidence="1 2">
    <name type="scientific">Aeromonas caviae</name>
    <name type="common">Aeromonas punctata</name>
    <dbReference type="NCBI Taxonomy" id="648"/>
    <lineage>
        <taxon>Bacteria</taxon>
        <taxon>Pseudomonadati</taxon>
        <taxon>Pseudomonadota</taxon>
        <taxon>Gammaproteobacteria</taxon>
        <taxon>Aeromonadales</taxon>
        <taxon>Aeromonadaceae</taxon>
        <taxon>Aeromonas</taxon>
    </lineage>
</organism>
<evidence type="ECO:0000313" key="2">
    <source>
        <dbReference type="Proteomes" id="UP000737420"/>
    </source>
</evidence>
<comment type="caution">
    <text evidence="1">The sequence shown here is derived from an EMBL/GenBank/DDBJ whole genome shotgun (WGS) entry which is preliminary data.</text>
</comment>
<sequence length="161" mass="18489">MNITHFTNIQERHGPLLAFRRETFARDISTAEAAELLLQSARDLNLTDRQSLYGNTLNDWMTGGKPPAWALQGAIHWLEKNGWYPGVDCNQGNADTPKSVTSDLAWWSYTKIKQYRDLERAISAIPTNWPVDVAADAKRMLTLSWKVEEEKHARQAERRHQ</sequence>
<name>A0ABD0B890_AERCA</name>